<feature type="domain" description="Pyrrolo-quinoline quinone repeat" evidence="3">
    <location>
        <begin position="84"/>
        <end position="257"/>
    </location>
</feature>
<organism evidence="4 5">
    <name type="scientific">Kolteria novifilia</name>
    <dbReference type="NCBI Taxonomy" id="2527975"/>
    <lineage>
        <taxon>Bacteria</taxon>
        <taxon>Pseudomonadati</taxon>
        <taxon>Planctomycetota</taxon>
        <taxon>Planctomycetia</taxon>
        <taxon>Kolteriales</taxon>
        <taxon>Kolteriaceae</taxon>
        <taxon>Kolteria</taxon>
    </lineage>
</organism>
<dbReference type="PANTHER" id="PTHR34512">
    <property type="entry name" value="CELL SURFACE PROTEIN"/>
    <property type="match status" value="1"/>
</dbReference>
<protein>
    <submittedName>
        <fullName evidence="4">Outer membrane biogenesis protein BamB</fullName>
    </submittedName>
</protein>
<dbReference type="OrthoDB" id="244732at2"/>
<dbReference type="Pfam" id="PF13360">
    <property type="entry name" value="PQQ_2"/>
    <property type="match status" value="2"/>
</dbReference>
<dbReference type="AlphaFoldDB" id="A0A518B5E7"/>
<dbReference type="Gene3D" id="2.130.10.10">
    <property type="entry name" value="YVTN repeat-like/Quinoprotein amine dehydrogenase"/>
    <property type="match status" value="2"/>
</dbReference>
<dbReference type="PANTHER" id="PTHR34512:SF30">
    <property type="entry name" value="OUTER MEMBRANE PROTEIN ASSEMBLY FACTOR BAMB"/>
    <property type="match status" value="1"/>
</dbReference>
<evidence type="ECO:0000313" key="5">
    <source>
        <dbReference type="Proteomes" id="UP000317093"/>
    </source>
</evidence>
<evidence type="ECO:0000259" key="3">
    <source>
        <dbReference type="Pfam" id="PF13360"/>
    </source>
</evidence>
<dbReference type="InterPro" id="IPR011047">
    <property type="entry name" value="Quinoprotein_ADH-like_sf"/>
</dbReference>
<feature type="region of interest" description="Disordered" evidence="1">
    <location>
        <begin position="25"/>
        <end position="48"/>
    </location>
</feature>
<feature type="compositionally biased region" description="Polar residues" evidence="1">
    <location>
        <begin position="36"/>
        <end position="47"/>
    </location>
</feature>
<evidence type="ECO:0000256" key="1">
    <source>
        <dbReference type="SAM" id="MobiDB-lite"/>
    </source>
</evidence>
<evidence type="ECO:0000256" key="2">
    <source>
        <dbReference type="SAM" id="SignalP"/>
    </source>
</evidence>
<dbReference type="KEGG" id="knv:Pan216_30650"/>
<dbReference type="InterPro" id="IPR018391">
    <property type="entry name" value="PQQ_b-propeller_rpt"/>
</dbReference>
<feature type="chain" id="PRO_5021759544" evidence="2">
    <location>
        <begin position="21"/>
        <end position="422"/>
    </location>
</feature>
<gene>
    <name evidence="4" type="ORF">Pan216_30650</name>
</gene>
<feature type="domain" description="Pyrrolo-quinoline quinone repeat" evidence="3">
    <location>
        <begin position="303"/>
        <end position="376"/>
    </location>
</feature>
<dbReference type="InterPro" id="IPR002372">
    <property type="entry name" value="PQQ_rpt_dom"/>
</dbReference>
<dbReference type="SMART" id="SM00564">
    <property type="entry name" value="PQQ"/>
    <property type="match status" value="4"/>
</dbReference>
<dbReference type="SUPFAM" id="SSF50998">
    <property type="entry name" value="Quinoprotein alcohol dehydrogenase-like"/>
    <property type="match status" value="1"/>
</dbReference>
<evidence type="ECO:0000313" key="4">
    <source>
        <dbReference type="EMBL" id="QDU62198.1"/>
    </source>
</evidence>
<proteinExistence type="predicted"/>
<name>A0A518B5E7_9BACT</name>
<reference evidence="4 5" key="1">
    <citation type="submission" date="2019-02" db="EMBL/GenBank/DDBJ databases">
        <title>Deep-cultivation of Planctomycetes and their phenomic and genomic characterization uncovers novel biology.</title>
        <authorList>
            <person name="Wiegand S."/>
            <person name="Jogler M."/>
            <person name="Boedeker C."/>
            <person name="Pinto D."/>
            <person name="Vollmers J."/>
            <person name="Rivas-Marin E."/>
            <person name="Kohn T."/>
            <person name="Peeters S.H."/>
            <person name="Heuer A."/>
            <person name="Rast P."/>
            <person name="Oberbeckmann S."/>
            <person name="Bunk B."/>
            <person name="Jeske O."/>
            <person name="Meyerdierks A."/>
            <person name="Storesund J.E."/>
            <person name="Kallscheuer N."/>
            <person name="Luecker S."/>
            <person name="Lage O.M."/>
            <person name="Pohl T."/>
            <person name="Merkel B.J."/>
            <person name="Hornburger P."/>
            <person name="Mueller R.-W."/>
            <person name="Bruemmer F."/>
            <person name="Labrenz M."/>
            <person name="Spormann A.M."/>
            <person name="Op den Camp H."/>
            <person name="Overmann J."/>
            <person name="Amann R."/>
            <person name="Jetten M.S.M."/>
            <person name="Mascher T."/>
            <person name="Medema M.H."/>
            <person name="Devos D.P."/>
            <person name="Kaster A.-K."/>
            <person name="Ovreas L."/>
            <person name="Rohde M."/>
            <person name="Galperin M.Y."/>
            <person name="Jogler C."/>
        </authorList>
    </citation>
    <scope>NUCLEOTIDE SEQUENCE [LARGE SCALE GENOMIC DNA]</scope>
    <source>
        <strain evidence="4 5">Pan216</strain>
    </source>
</reference>
<dbReference type="RefSeq" id="WP_145258781.1">
    <property type="nucleotide sequence ID" value="NZ_CP036279.1"/>
</dbReference>
<dbReference type="EMBL" id="CP036279">
    <property type="protein sequence ID" value="QDU62198.1"/>
    <property type="molecule type" value="Genomic_DNA"/>
</dbReference>
<feature type="signal peptide" evidence="2">
    <location>
        <begin position="1"/>
        <end position="20"/>
    </location>
</feature>
<keyword evidence="5" id="KW-1185">Reference proteome</keyword>
<dbReference type="Proteomes" id="UP000317093">
    <property type="component" value="Chromosome"/>
</dbReference>
<sequence precursor="true">MRRVLAALALVLTLVGTSLADNWPAWRGPQRDGISKESNPPTTWSKTDNVRWRLPLPGPAGSTPIVWGERIFLTSAEGNATVLLCVDTDGKILWKRPLGEGNKVVRKGEGNSASPSPSTDGQKVWANASTGELACFDFDGNEIWRVDLQDRYGKFDIAFGMTATPVLDGDRLYLQLLHTGGAIVACLDKETGKEIWRQNRESDAYAECEHSYASPIIYRDKDREFLITHGADYVVAHRLDNGEEIWRCGGLNPRGNYNPTLRFVATPAAAPGLIVVPSAKNGPVLGLRPDIKGDVTKDESAYLWTRPNNTPDVPSPLIHDGLVYLCRENGVLLCLDAKTGKELYQNRTHAQRHRASPVFADGKIYITAADGTVTVVKAGPEFEVISSNDIEEPLAASPVIADGTLYLRSYDALYAIEPEEKK</sequence>
<dbReference type="Gene3D" id="2.40.10.480">
    <property type="match status" value="1"/>
</dbReference>
<accession>A0A518B5E7</accession>
<dbReference type="InterPro" id="IPR015943">
    <property type="entry name" value="WD40/YVTN_repeat-like_dom_sf"/>
</dbReference>
<keyword evidence="2" id="KW-0732">Signal</keyword>